<comment type="caution">
    <text evidence="2">The sequence shown here is derived from an EMBL/GenBank/DDBJ whole genome shotgun (WGS) entry which is preliminary data.</text>
</comment>
<keyword evidence="2" id="KW-0645">Protease</keyword>
<evidence type="ECO:0000313" key="3">
    <source>
        <dbReference type="Proteomes" id="UP000037046"/>
    </source>
</evidence>
<organism evidence="2 3">
    <name type="scientific">Roseovarius tolerans</name>
    <dbReference type="NCBI Taxonomy" id="74031"/>
    <lineage>
        <taxon>Bacteria</taxon>
        <taxon>Pseudomonadati</taxon>
        <taxon>Pseudomonadota</taxon>
        <taxon>Alphaproteobacteria</taxon>
        <taxon>Rhodobacterales</taxon>
        <taxon>Roseobacteraceae</taxon>
        <taxon>Roseovarius</taxon>
    </lineage>
</organism>
<keyword evidence="3" id="KW-1185">Reference proteome</keyword>
<keyword evidence="2" id="KW-0378">Hydrolase</keyword>
<reference evidence="3" key="1">
    <citation type="submission" date="2015-07" db="EMBL/GenBank/DDBJ databases">
        <title>Draft Genome Sequence of Roseovarius tolerans EL-164, a producer of N-Acylated Alanine Methyl Esters (NAMEs).</title>
        <authorList>
            <person name="Voget S."/>
            <person name="Bruns H."/>
            <person name="Wagner-Doebler I."/>
            <person name="Schulz S."/>
            <person name="Daniel R."/>
        </authorList>
    </citation>
    <scope>NUCLEOTIDE SEQUENCE [LARGE SCALE GENOMIC DNA]</scope>
    <source>
        <strain evidence="3">EL-164</strain>
    </source>
</reference>
<dbReference type="PATRIC" id="fig|74031.6.peg.2880"/>
<dbReference type="AlphaFoldDB" id="A0A0L6CS99"/>
<evidence type="ECO:0000313" key="2">
    <source>
        <dbReference type="EMBL" id="KNX40644.1"/>
    </source>
</evidence>
<dbReference type="Gene3D" id="3.30.1150.10">
    <property type="match status" value="1"/>
</dbReference>
<dbReference type="EMBL" id="LGVV01000045">
    <property type="protein sequence ID" value="KNX40644.1"/>
    <property type="molecule type" value="Genomic_DNA"/>
</dbReference>
<dbReference type="GO" id="GO:0008233">
    <property type="term" value="F:peptidase activity"/>
    <property type="evidence" value="ECO:0007669"/>
    <property type="project" value="UniProtKB-KW"/>
</dbReference>
<feature type="compositionally biased region" description="Pro residues" evidence="1">
    <location>
        <begin position="153"/>
        <end position="163"/>
    </location>
</feature>
<feature type="compositionally biased region" description="Low complexity" evidence="1">
    <location>
        <begin position="87"/>
        <end position="97"/>
    </location>
</feature>
<gene>
    <name evidence="2" type="primary">iga</name>
    <name evidence="2" type="ORF">ROTO_28290</name>
</gene>
<dbReference type="GO" id="GO:0006508">
    <property type="term" value="P:proteolysis"/>
    <property type="evidence" value="ECO:0007669"/>
    <property type="project" value="UniProtKB-KW"/>
</dbReference>
<feature type="compositionally biased region" description="Basic and acidic residues" evidence="1">
    <location>
        <begin position="168"/>
        <end position="180"/>
    </location>
</feature>
<sequence length="393" mass="40571">MPAGPRLTGRAARGATGVNTGQIISGAGHLALIGWALIGGVFQSAPPPFEVVQATAISEEEFAAIMDRQSAPDAVADVDTPEPPAPGEAAPSLSSEADTPPEAAQPDASATPPPDPAPDVSQITPPAPAEVEDAPPVMEVPQEDTAVMVPEVSPRPQPRPAPRVAPEAVERPEPDVRVDDVASPEVTPDEGAESAEEPSEATAPEEAATEIVTEAEEPAQAAPTASVRPRSRPARPAATAEAAPEETPQPETTAEPETPATDQSAVNDALAAALGQAQQSSEAPSGPPLTGGEKDALRVAVQRCWNVGSLSSEALRTTVVVGVQMAESGRPEIGSIRMLSASGGGDAAAKQAFEAARRAIIRCGNDGFDLPVEKYDHWRDIEMTFNPENMRIK</sequence>
<dbReference type="STRING" id="74031.SAMN04488077_10691"/>
<feature type="compositionally biased region" description="Acidic residues" evidence="1">
    <location>
        <begin position="187"/>
        <end position="199"/>
    </location>
</feature>
<protein>
    <submittedName>
        <fullName evidence="2">Immunoglobulin A1 protease autotransporter</fullName>
        <ecNumber evidence="2">3.4.21.72</ecNumber>
    </submittedName>
</protein>
<dbReference type="Proteomes" id="UP000037046">
    <property type="component" value="Unassembled WGS sequence"/>
</dbReference>
<dbReference type="EC" id="3.4.21.72" evidence="2"/>
<feature type="region of interest" description="Disordered" evidence="1">
    <location>
        <begin position="73"/>
        <end position="293"/>
    </location>
</feature>
<proteinExistence type="predicted"/>
<name>A0A0L6CS99_9RHOB</name>
<accession>A0A0L6CS99</accession>
<evidence type="ECO:0000256" key="1">
    <source>
        <dbReference type="SAM" id="MobiDB-lite"/>
    </source>
</evidence>
<feature type="compositionally biased region" description="Low complexity" evidence="1">
    <location>
        <begin position="200"/>
        <end position="283"/>
    </location>
</feature>